<evidence type="ECO:0000313" key="1">
    <source>
        <dbReference type="EMBL" id="KAJ9653529.1"/>
    </source>
</evidence>
<dbReference type="EMBL" id="JAPDRQ010000151">
    <property type="protein sequence ID" value="KAJ9653529.1"/>
    <property type="molecule type" value="Genomic_DNA"/>
</dbReference>
<comment type="caution">
    <text evidence="1">The sequence shown here is derived from an EMBL/GenBank/DDBJ whole genome shotgun (WGS) entry which is preliminary data.</text>
</comment>
<organism evidence="1 2">
    <name type="scientific">Neophaeococcomyces mojaviensis</name>
    <dbReference type="NCBI Taxonomy" id="3383035"/>
    <lineage>
        <taxon>Eukaryota</taxon>
        <taxon>Fungi</taxon>
        <taxon>Dikarya</taxon>
        <taxon>Ascomycota</taxon>
        <taxon>Pezizomycotina</taxon>
        <taxon>Eurotiomycetes</taxon>
        <taxon>Chaetothyriomycetidae</taxon>
        <taxon>Chaetothyriales</taxon>
        <taxon>Chaetothyriales incertae sedis</taxon>
        <taxon>Neophaeococcomyces</taxon>
    </lineage>
</organism>
<keyword evidence="2" id="KW-1185">Reference proteome</keyword>
<reference evidence="1" key="1">
    <citation type="submission" date="2022-10" db="EMBL/GenBank/DDBJ databases">
        <title>Culturing micro-colonial fungi from biological soil crusts in the Mojave desert and describing Neophaeococcomyces mojavensis, and introducing the new genera and species Taxawa tesnikishii.</title>
        <authorList>
            <person name="Kurbessoian T."/>
            <person name="Stajich J.E."/>
        </authorList>
    </citation>
    <scope>NUCLEOTIDE SEQUENCE</scope>
    <source>
        <strain evidence="1">JES_112</strain>
    </source>
</reference>
<accession>A0ACC3A0J4</accession>
<dbReference type="Proteomes" id="UP001172386">
    <property type="component" value="Unassembled WGS sequence"/>
</dbReference>
<proteinExistence type="predicted"/>
<evidence type="ECO:0000313" key="2">
    <source>
        <dbReference type="Proteomes" id="UP001172386"/>
    </source>
</evidence>
<protein>
    <submittedName>
        <fullName evidence="1">Uncharacterized protein</fullName>
    </submittedName>
</protein>
<sequence length="306" mass="34142">MSNLASSVTTSTNLLKTHRALVDTLCSFLTVLSHHLLYLRRIYPPVSFVTTRAYNYPVRQNRHPDVCAWINDAVAAVHNQLTRNTVQTVSLCIFECTNHEVLERWTVDLKGFQAVQQRDRDVPFAELEEGEGEEDLQMIVNVTDLEANFRALLSRLATVAGKVRPLPEGEGAPECSFTLTVEVKEGGDKPVGRLQKEERAWVAAEPDPFSPSSEVGSQTAQSATKSGKTHPVRRLEVGELRLEMFVEESDIKFTLPTTHKTTMERAAELSYGAGTEKFDPVHGYDLEKPDINRKPNGGTSTDYQRG</sequence>
<name>A0ACC3A0J4_9EURO</name>
<gene>
    <name evidence="1" type="ORF">H2198_007311</name>
</gene>